<dbReference type="Proteomes" id="UP000261660">
    <property type="component" value="Unplaced"/>
</dbReference>
<evidence type="ECO:0000313" key="1">
    <source>
        <dbReference type="Ensembl" id="ENSLBEP00000007186.1"/>
    </source>
</evidence>
<dbReference type="PANTHER" id="PTHR23022:SF135">
    <property type="entry name" value="SI:DKEY-77F5.3"/>
    <property type="match status" value="1"/>
</dbReference>
<sequence length="207" mass="24409">NQAVFYRFAVKKIWKRLHTANLRSHMAAIRPAMTALHRQACLRWCRQQVHWNLNMWRNIMFSDESRFCLLQLDHRVKVWRRSRERYAECCNSFWWRLVFIGGNLNADRYRDEILQPVTIPYLHSLGPNSILQDEYNLGVEKMEWPACSPDLNPIEHLRNLLGPAVHTRGTNTTTLADLLQMLVEEWDAIPQPGCCGCHSLRSLPRKM</sequence>
<evidence type="ECO:0008006" key="3">
    <source>
        <dbReference type="Google" id="ProtNLM"/>
    </source>
</evidence>
<dbReference type="Gene3D" id="3.30.420.10">
    <property type="entry name" value="Ribonuclease H-like superfamily/Ribonuclease H"/>
    <property type="match status" value="1"/>
</dbReference>
<keyword evidence="2" id="KW-1185">Reference proteome</keyword>
<dbReference type="AlphaFoldDB" id="A0A3Q3EI99"/>
<accession>A0A3Q3EI99</accession>
<organism evidence="1 2">
    <name type="scientific">Labrus bergylta</name>
    <name type="common">ballan wrasse</name>
    <dbReference type="NCBI Taxonomy" id="56723"/>
    <lineage>
        <taxon>Eukaryota</taxon>
        <taxon>Metazoa</taxon>
        <taxon>Chordata</taxon>
        <taxon>Craniata</taxon>
        <taxon>Vertebrata</taxon>
        <taxon>Euteleostomi</taxon>
        <taxon>Actinopterygii</taxon>
        <taxon>Neopterygii</taxon>
        <taxon>Teleostei</taxon>
        <taxon>Neoteleostei</taxon>
        <taxon>Acanthomorphata</taxon>
        <taxon>Eupercaria</taxon>
        <taxon>Labriformes</taxon>
        <taxon>Labridae</taxon>
        <taxon>Labrus</taxon>
    </lineage>
</organism>
<dbReference type="PANTHER" id="PTHR23022">
    <property type="entry name" value="TRANSPOSABLE ELEMENT-RELATED"/>
    <property type="match status" value="1"/>
</dbReference>
<name>A0A3Q3EI99_9LABR</name>
<evidence type="ECO:0000313" key="2">
    <source>
        <dbReference type="Proteomes" id="UP000261660"/>
    </source>
</evidence>
<reference evidence="1" key="2">
    <citation type="submission" date="2025-09" db="UniProtKB">
        <authorList>
            <consortium name="Ensembl"/>
        </authorList>
    </citation>
    <scope>IDENTIFICATION</scope>
</reference>
<proteinExistence type="predicted"/>
<dbReference type="GO" id="GO:0003676">
    <property type="term" value="F:nucleic acid binding"/>
    <property type="evidence" value="ECO:0007669"/>
    <property type="project" value="InterPro"/>
</dbReference>
<reference evidence="1" key="1">
    <citation type="submission" date="2025-08" db="UniProtKB">
        <authorList>
            <consortium name="Ensembl"/>
        </authorList>
    </citation>
    <scope>IDENTIFICATION</scope>
</reference>
<dbReference type="InParanoid" id="A0A3Q3EI99"/>
<dbReference type="STRING" id="56723.ENSLBEP00000007186"/>
<dbReference type="GeneTree" id="ENSGT00940000177383"/>
<dbReference type="InterPro" id="IPR052338">
    <property type="entry name" value="Transposase_5"/>
</dbReference>
<dbReference type="Ensembl" id="ENSLBET00000007563.1">
    <property type="protein sequence ID" value="ENSLBEP00000007186.1"/>
    <property type="gene ID" value="ENSLBEG00000005556.1"/>
</dbReference>
<protein>
    <recommendedName>
        <fullName evidence="3">Tc1-like transposase DDE domain-containing protein</fullName>
    </recommendedName>
</protein>
<dbReference type="InterPro" id="IPR036397">
    <property type="entry name" value="RNaseH_sf"/>
</dbReference>